<dbReference type="KEGG" id="gtm:GT3921_14305"/>
<dbReference type="AlphaFoldDB" id="A0A226Q367"/>
<dbReference type="InterPro" id="IPR014957">
    <property type="entry name" value="IDEAL_dom"/>
</dbReference>
<reference evidence="1 2" key="1">
    <citation type="submission" date="2017-05" db="EMBL/GenBank/DDBJ databases">
        <title>The genome sequence of Geobacillus thermocatenulatus DSM 730.</title>
        <authorList>
            <person name="Ramaloko W.T."/>
            <person name="Koen N."/>
            <person name="Polliack S."/>
            <person name="Aliyu H."/>
            <person name="Lebre P."/>
            <person name="Mohr T."/>
            <person name="Oswald F."/>
            <person name="Zwick M."/>
            <person name="Neumann A."/>
            <person name="Syldatk C."/>
            <person name="Cowan D."/>
            <person name="De Maayer P."/>
        </authorList>
    </citation>
    <scope>NUCLEOTIDE SEQUENCE [LARGE SCALE GENOMIC DNA]</scope>
    <source>
        <strain evidence="1 2">BGSC 93A1</strain>
    </source>
</reference>
<evidence type="ECO:0000313" key="2">
    <source>
        <dbReference type="Proteomes" id="UP000198378"/>
    </source>
</evidence>
<dbReference type="Gene3D" id="4.10.810.10">
    <property type="entry name" value="Virus Scaffolding Protein, Chain A"/>
    <property type="match status" value="1"/>
</dbReference>
<name>A0A226Q367_9BACL</name>
<gene>
    <name evidence="1" type="ORF">B9L19_13200</name>
</gene>
<comment type="caution">
    <text evidence="1">The sequence shown here is derived from an EMBL/GenBank/DDBJ whole genome shotgun (WGS) entry which is preliminary data.</text>
</comment>
<dbReference type="SMART" id="SM00914">
    <property type="entry name" value="IDEAL"/>
    <property type="match status" value="1"/>
</dbReference>
<evidence type="ECO:0000313" key="1">
    <source>
        <dbReference type="EMBL" id="OXB86488.1"/>
    </source>
</evidence>
<dbReference type="InterPro" id="IPR027393">
    <property type="entry name" value="Virus_scaffolding_prot_C"/>
</dbReference>
<protein>
    <submittedName>
        <fullName evidence="1">Uncharacterized protein</fullName>
    </submittedName>
</protein>
<dbReference type="Proteomes" id="UP000198378">
    <property type="component" value="Unassembled WGS sequence"/>
</dbReference>
<accession>A0A226Q367</accession>
<keyword evidence="2" id="KW-1185">Reference proteome</keyword>
<sequence length="75" mass="8653">MYEKQYPNEGAVLFNQPEEKSSYGPMAEQVLNEAIFQFQRKKLMEQIDEALAAGDKPLFFKLSAQYNDLLKKYGA</sequence>
<proteinExistence type="predicted"/>
<dbReference type="EMBL" id="NEWK01000002">
    <property type="protein sequence ID" value="OXB86488.1"/>
    <property type="molecule type" value="Genomic_DNA"/>
</dbReference>
<organism evidence="1 2">
    <name type="scientific">Geobacillus thermocatenulatus</name>
    <dbReference type="NCBI Taxonomy" id="33938"/>
    <lineage>
        <taxon>Bacteria</taxon>
        <taxon>Bacillati</taxon>
        <taxon>Bacillota</taxon>
        <taxon>Bacilli</taxon>
        <taxon>Bacillales</taxon>
        <taxon>Anoxybacillaceae</taxon>
        <taxon>Geobacillus</taxon>
        <taxon>Geobacillus thermoleovorans group</taxon>
    </lineage>
</organism>
<dbReference type="RefSeq" id="WP_025949672.1">
    <property type="nucleotide sequence ID" value="NZ_CP018058.1"/>
</dbReference>
<dbReference type="Pfam" id="PF08858">
    <property type="entry name" value="IDEAL"/>
    <property type="match status" value="1"/>
</dbReference>